<dbReference type="STRING" id="659014.SAMN04487996_14210"/>
<comment type="pathway">
    <text evidence="1 8">Amino-acid biosynthesis; L-tryptophan biosynthesis; L-tryptophan from chorismate: step 5/5.</text>
</comment>
<sequence length="277" mass="30117">MNRIVNLFQNSDKSSGGESSAGLTRPGLLNVYFTAGFPELNDTLRVLQALQEGGADLVEIGMPYSDPVADGETIQQSNDRALENGMSVRILFDQLQGMRETVSVPVLLMGYINPVLQYGIESFCAKCAEVGVDGLILPDMPMDVYLDEYKSIFDAHGLLNIFLVTPQTSEKRIRQIDEVSAGFIYTVSSASVTGSKSGVSGDMEAYFERLDAMNLRNPRLIGFGIKDHDTFVRASNHAAGAIIGSAFIRVLQESTDLENDIKSFVRSVKSSSEAIPA</sequence>
<evidence type="ECO:0000313" key="11">
    <source>
        <dbReference type="Proteomes" id="UP000198748"/>
    </source>
</evidence>
<dbReference type="EMBL" id="FNAN01000042">
    <property type="protein sequence ID" value="SDH51656.1"/>
    <property type="molecule type" value="Genomic_DNA"/>
</dbReference>
<dbReference type="Proteomes" id="UP000198748">
    <property type="component" value="Unassembled WGS sequence"/>
</dbReference>
<dbReference type="SUPFAM" id="SSF51366">
    <property type="entry name" value="Ribulose-phoshate binding barrel"/>
    <property type="match status" value="1"/>
</dbReference>
<proteinExistence type="inferred from homology"/>
<dbReference type="PROSITE" id="PS00167">
    <property type="entry name" value="TRP_SYNTHASE_ALPHA"/>
    <property type="match status" value="1"/>
</dbReference>
<dbReference type="HAMAP" id="MF_00131">
    <property type="entry name" value="Trp_synth_alpha"/>
    <property type="match status" value="1"/>
</dbReference>
<evidence type="ECO:0000256" key="5">
    <source>
        <dbReference type="ARBA" id="ARBA00023141"/>
    </source>
</evidence>
<comment type="similarity">
    <text evidence="8 9">Belongs to the TrpA family.</text>
</comment>
<dbReference type="CDD" id="cd04724">
    <property type="entry name" value="Tryptophan_synthase_alpha"/>
    <property type="match status" value="1"/>
</dbReference>
<protein>
    <recommendedName>
        <fullName evidence="8">Tryptophan synthase alpha chain</fullName>
        <ecNumber evidence="8">4.2.1.20</ecNumber>
    </recommendedName>
</protein>
<evidence type="ECO:0000256" key="8">
    <source>
        <dbReference type="HAMAP-Rule" id="MF_00131"/>
    </source>
</evidence>
<feature type="active site" description="Proton acceptor" evidence="8">
    <location>
        <position position="70"/>
    </location>
</feature>
<dbReference type="InterPro" id="IPR011060">
    <property type="entry name" value="RibuloseP-bd_barrel"/>
</dbReference>
<feature type="active site" description="Proton acceptor" evidence="8">
    <location>
        <position position="59"/>
    </location>
</feature>
<dbReference type="OrthoDB" id="9804578at2"/>
<evidence type="ECO:0000256" key="9">
    <source>
        <dbReference type="RuleBase" id="RU003662"/>
    </source>
</evidence>
<evidence type="ECO:0000256" key="6">
    <source>
        <dbReference type="ARBA" id="ARBA00023239"/>
    </source>
</evidence>
<dbReference type="PANTHER" id="PTHR43406">
    <property type="entry name" value="TRYPTOPHAN SYNTHASE, ALPHA CHAIN"/>
    <property type="match status" value="1"/>
</dbReference>
<keyword evidence="11" id="KW-1185">Reference proteome</keyword>
<evidence type="ECO:0000256" key="2">
    <source>
        <dbReference type="ARBA" id="ARBA00011270"/>
    </source>
</evidence>
<dbReference type="InterPro" id="IPR018204">
    <property type="entry name" value="Trp_synthase_alpha_AS"/>
</dbReference>
<keyword evidence="3 8" id="KW-0028">Amino-acid biosynthesis</keyword>
<evidence type="ECO:0000313" key="10">
    <source>
        <dbReference type="EMBL" id="SDH51656.1"/>
    </source>
</evidence>
<organism evidence="10 11">
    <name type="scientific">Dyadobacter soli</name>
    <dbReference type="NCBI Taxonomy" id="659014"/>
    <lineage>
        <taxon>Bacteria</taxon>
        <taxon>Pseudomonadati</taxon>
        <taxon>Bacteroidota</taxon>
        <taxon>Cytophagia</taxon>
        <taxon>Cytophagales</taxon>
        <taxon>Spirosomataceae</taxon>
        <taxon>Dyadobacter</taxon>
    </lineage>
</organism>
<name>A0A1G8D1N9_9BACT</name>
<dbReference type="RefSeq" id="WP_090157897.1">
    <property type="nucleotide sequence ID" value="NZ_FNAN01000042.1"/>
</dbReference>
<comment type="subunit">
    <text evidence="2 8">Tetramer of two alpha and two beta chains.</text>
</comment>
<dbReference type="AlphaFoldDB" id="A0A1G8D1N9"/>
<dbReference type="GO" id="GO:0005829">
    <property type="term" value="C:cytosol"/>
    <property type="evidence" value="ECO:0007669"/>
    <property type="project" value="TreeGrafter"/>
</dbReference>
<reference evidence="11" key="1">
    <citation type="submission" date="2016-10" db="EMBL/GenBank/DDBJ databases">
        <authorList>
            <person name="Varghese N."/>
            <person name="Submissions S."/>
        </authorList>
    </citation>
    <scope>NUCLEOTIDE SEQUENCE [LARGE SCALE GENOMIC DNA]</scope>
    <source>
        <strain evidence="11">DSM 25329</strain>
    </source>
</reference>
<dbReference type="UniPathway" id="UPA00035">
    <property type="reaction ID" value="UER00044"/>
</dbReference>
<dbReference type="Pfam" id="PF00290">
    <property type="entry name" value="Trp_syntA"/>
    <property type="match status" value="1"/>
</dbReference>
<dbReference type="Gene3D" id="3.20.20.70">
    <property type="entry name" value="Aldolase class I"/>
    <property type="match status" value="1"/>
</dbReference>
<comment type="function">
    <text evidence="8">The alpha subunit is responsible for the aldol cleavage of indoleglycerol phosphate to indole and glyceraldehyde 3-phosphate.</text>
</comment>
<keyword evidence="6 8" id="KW-0456">Lyase</keyword>
<evidence type="ECO:0000256" key="1">
    <source>
        <dbReference type="ARBA" id="ARBA00004733"/>
    </source>
</evidence>
<evidence type="ECO:0000256" key="4">
    <source>
        <dbReference type="ARBA" id="ARBA00022822"/>
    </source>
</evidence>
<dbReference type="NCBIfam" id="TIGR00262">
    <property type="entry name" value="trpA"/>
    <property type="match status" value="1"/>
</dbReference>
<evidence type="ECO:0000256" key="3">
    <source>
        <dbReference type="ARBA" id="ARBA00022605"/>
    </source>
</evidence>
<accession>A0A1G8D1N9</accession>
<keyword evidence="5 8" id="KW-0057">Aromatic amino acid biosynthesis</keyword>
<dbReference type="InterPro" id="IPR002028">
    <property type="entry name" value="Trp_synthase_suA"/>
</dbReference>
<evidence type="ECO:0000256" key="7">
    <source>
        <dbReference type="ARBA" id="ARBA00049047"/>
    </source>
</evidence>
<dbReference type="InterPro" id="IPR013785">
    <property type="entry name" value="Aldolase_TIM"/>
</dbReference>
<dbReference type="GO" id="GO:0004834">
    <property type="term" value="F:tryptophan synthase activity"/>
    <property type="evidence" value="ECO:0007669"/>
    <property type="project" value="UniProtKB-UniRule"/>
</dbReference>
<dbReference type="EC" id="4.2.1.20" evidence="8"/>
<comment type="catalytic activity">
    <reaction evidence="7 8">
        <text>(1S,2R)-1-C-(indol-3-yl)glycerol 3-phosphate + L-serine = D-glyceraldehyde 3-phosphate + L-tryptophan + H2O</text>
        <dbReference type="Rhea" id="RHEA:10532"/>
        <dbReference type="ChEBI" id="CHEBI:15377"/>
        <dbReference type="ChEBI" id="CHEBI:33384"/>
        <dbReference type="ChEBI" id="CHEBI:57912"/>
        <dbReference type="ChEBI" id="CHEBI:58866"/>
        <dbReference type="ChEBI" id="CHEBI:59776"/>
        <dbReference type="EC" id="4.2.1.20"/>
    </reaction>
</comment>
<dbReference type="PANTHER" id="PTHR43406:SF1">
    <property type="entry name" value="TRYPTOPHAN SYNTHASE ALPHA CHAIN, CHLOROPLASTIC"/>
    <property type="match status" value="1"/>
</dbReference>
<gene>
    <name evidence="8" type="primary">trpA</name>
    <name evidence="10" type="ORF">SAMN04487996_14210</name>
</gene>
<keyword evidence="4 8" id="KW-0822">Tryptophan biosynthesis</keyword>